<dbReference type="Proteomes" id="UP001474181">
    <property type="component" value="Unassembled WGS sequence"/>
</dbReference>
<dbReference type="EMBL" id="JBEPEK010000282">
    <property type="protein sequence ID" value="MER7183885.1"/>
    <property type="molecule type" value="Genomic_DNA"/>
</dbReference>
<reference evidence="2 3" key="1">
    <citation type="submission" date="2024-06" db="EMBL/GenBank/DDBJ databases">
        <title>The Natural Products Discovery Center: Release of the First 8490 Sequenced Strains for Exploring Actinobacteria Biosynthetic Diversity.</title>
        <authorList>
            <person name="Kalkreuter E."/>
            <person name="Kautsar S.A."/>
            <person name="Yang D."/>
            <person name="Bader C.D."/>
            <person name="Teijaro C.N."/>
            <person name="Fluegel L."/>
            <person name="Davis C.M."/>
            <person name="Simpson J.R."/>
            <person name="Lauterbach L."/>
            <person name="Steele A.D."/>
            <person name="Gui C."/>
            <person name="Meng S."/>
            <person name="Li G."/>
            <person name="Viehrig K."/>
            <person name="Ye F."/>
            <person name="Su P."/>
            <person name="Kiefer A.F."/>
            <person name="Nichols A."/>
            <person name="Cepeda A.J."/>
            <person name="Yan W."/>
            <person name="Fan B."/>
            <person name="Jiang Y."/>
            <person name="Adhikari A."/>
            <person name="Zheng C.-J."/>
            <person name="Schuster L."/>
            <person name="Cowan T.M."/>
            <person name="Smanski M.J."/>
            <person name="Chevrette M.G."/>
            <person name="De Carvalho L.P.S."/>
            <person name="Shen B."/>
        </authorList>
    </citation>
    <scope>NUCLEOTIDE SEQUENCE [LARGE SCALE GENOMIC DNA]</scope>
    <source>
        <strain evidence="2 3">NPDC000234</strain>
    </source>
</reference>
<evidence type="ECO:0000313" key="2">
    <source>
        <dbReference type="EMBL" id="MER7183885.1"/>
    </source>
</evidence>
<keyword evidence="1" id="KW-0812">Transmembrane</keyword>
<dbReference type="RefSeq" id="WP_350785564.1">
    <property type="nucleotide sequence ID" value="NZ_JBEPEK010000282.1"/>
</dbReference>
<keyword evidence="1" id="KW-0472">Membrane</keyword>
<evidence type="ECO:0000256" key="1">
    <source>
        <dbReference type="SAM" id="Phobius"/>
    </source>
</evidence>
<name>A0ABV1X4J4_9ACTN</name>
<evidence type="ECO:0000313" key="3">
    <source>
        <dbReference type="Proteomes" id="UP001474181"/>
    </source>
</evidence>
<accession>A0ABV1X4J4</accession>
<keyword evidence="1" id="KW-1133">Transmembrane helix</keyword>
<keyword evidence="3" id="KW-1185">Reference proteome</keyword>
<feature type="transmembrane region" description="Helical" evidence="1">
    <location>
        <begin position="6"/>
        <end position="25"/>
    </location>
</feature>
<sequence>MLFSPTVSAAAGAVVAVVGVLTLRHQRKTSAWVKRMRRSDHDAQDFEDAAAYLRKLVEMLCDRTHRPCRAGDFGSLHGLRHLIDDAAQATAAVRPELEAVVGCLDRYLATELPPVPATGQGGTITPTAQLEAAMRQEHARIELKNAAGTAQQRIRALRRAV</sequence>
<gene>
    <name evidence="2" type="ORF">ABT404_31180</name>
</gene>
<proteinExistence type="predicted"/>
<comment type="caution">
    <text evidence="2">The sequence shown here is derived from an EMBL/GenBank/DDBJ whole genome shotgun (WGS) entry which is preliminary data.</text>
</comment>
<organism evidence="2 3">
    <name type="scientific">Streptomyces hyaluromycini</name>
    <dbReference type="NCBI Taxonomy" id="1377993"/>
    <lineage>
        <taxon>Bacteria</taxon>
        <taxon>Bacillati</taxon>
        <taxon>Actinomycetota</taxon>
        <taxon>Actinomycetes</taxon>
        <taxon>Kitasatosporales</taxon>
        <taxon>Streptomycetaceae</taxon>
        <taxon>Streptomyces</taxon>
    </lineage>
</organism>
<protein>
    <submittedName>
        <fullName evidence="2">Uncharacterized protein</fullName>
    </submittedName>
</protein>